<evidence type="ECO:0000313" key="2">
    <source>
        <dbReference type="Proteomes" id="UP001320706"/>
    </source>
</evidence>
<name>A0ACC3SEK1_9PEZI</name>
<reference evidence="1" key="1">
    <citation type="submission" date="2024-02" db="EMBL/GenBank/DDBJ databases">
        <title>Metagenome Assembled Genome of Zalaria obscura JY119.</title>
        <authorList>
            <person name="Vighnesh L."/>
            <person name="Jagadeeshwari U."/>
            <person name="Venkata Ramana C."/>
            <person name="Sasikala C."/>
        </authorList>
    </citation>
    <scope>NUCLEOTIDE SEQUENCE</scope>
    <source>
        <strain evidence="1">JY119</strain>
    </source>
</reference>
<accession>A0ACC3SEK1</accession>
<dbReference type="Proteomes" id="UP001320706">
    <property type="component" value="Unassembled WGS sequence"/>
</dbReference>
<comment type="caution">
    <text evidence="1">The sequence shown here is derived from an EMBL/GenBank/DDBJ whole genome shotgun (WGS) entry which is preliminary data.</text>
</comment>
<sequence length="306" mass="33337">MASSKTPEPSEAQSYTTMSVGDVEAIGAHCQMPFCHQLDFLPFRCESCKGKFCLDHRSETAHSCPQAGAWARARAQRIATNYKPTPKPSVLTHEQQCSETSCKTLINTPLVTGVHCPNCNRSYCLKHRFREDHDCAKLTPVGARTGQTQREKGLAALEKLKAWGAAKQKGISLTKATSKTSAASRLQATASLKKTAKGDDKVPTEKRVYITVEASADTVSSKVPSGAFFYNKEWSVGRVLDMAAKSLQVQNVNNRVSGEEEKLRVFHVEGGRLLEFSEKLGDSVQTGNTIVLLRGVGPAVPDLIQV</sequence>
<keyword evidence="2" id="KW-1185">Reference proteome</keyword>
<evidence type="ECO:0000313" key="1">
    <source>
        <dbReference type="EMBL" id="KAK8210214.1"/>
    </source>
</evidence>
<protein>
    <submittedName>
        <fullName evidence="1">Uncharacterized protein</fullName>
    </submittedName>
</protein>
<organism evidence="1 2">
    <name type="scientific">Zalaria obscura</name>
    <dbReference type="NCBI Taxonomy" id="2024903"/>
    <lineage>
        <taxon>Eukaryota</taxon>
        <taxon>Fungi</taxon>
        <taxon>Dikarya</taxon>
        <taxon>Ascomycota</taxon>
        <taxon>Pezizomycotina</taxon>
        <taxon>Dothideomycetes</taxon>
        <taxon>Dothideomycetidae</taxon>
        <taxon>Dothideales</taxon>
        <taxon>Zalariaceae</taxon>
        <taxon>Zalaria</taxon>
    </lineage>
</organism>
<gene>
    <name evidence="1" type="ORF">M8818_003702</name>
</gene>
<proteinExistence type="predicted"/>
<dbReference type="EMBL" id="JAMKPW020000016">
    <property type="protein sequence ID" value="KAK8210214.1"/>
    <property type="molecule type" value="Genomic_DNA"/>
</dbReference>